<gene>
    <name evidence="4" type="ORF">DTL3_1007</name>
</gene>
<dbReference type="Gene3D" id="1.25.40.10">
    <property type="entry name" value="Tetratricopeptide repeat domain"/>
    <property type="match status" value="1"/>
</dbReference>
<dbReference type="Gene3D" id="3.40.50.150">
    <property type="entry name" value="Vaccinia Virus protein VP39"/>
    <property type="match status" value="1"/>
</dbReference>
<reference evidence="5" key="1">
    <citation type="submission" date="2014-11" db="EMBL/GenBank/DDBJ databases">
        <authorList>
            <person name="Wibberg D."/>
        </authorList>
    </citation>
    <scope>NUCLEOTIDE SEQUENCE [LARGE SCALE GENOMIC DNA]</scope>
    <source>
        <strain evidence="5">L3</strain>
    </source>
</reference>
<dbReference type="SUPFAM" id="SSF53335">
    <property type="entry name" value="S-adenosyl-L-methionine-dependent methyltransferases"/>
    <property type="match status" value="1"/>
</dbReference>
<organism evidence="4 5">
    <name type="scientific">Defluviitoga tunisiensis</name>
    <dbReference type="NCBI Taxonomy" id="1006576"/>
    <lineage>
        <taxon>Bacteria</taxon>
        <taxon>Thermotogati</taxon>
        <taxon>Thermotogota</taxon>
        <taxon>Thermotogae</taxon>
        <taxon>Petrotogales</taxon>
        <taxon>Petrotogaceae</taxon>
        <taxon>Defluviitoga</taxon>
    </lineage>
</organism>
<dbReference type="CDD" id="cd02440">
    <property type="entry name" value="AdoMet_MTases"/>
    <property type="match status" value="1"/>
</dbReference>
<dbReference type="PANTHER" id="PTHR43591">
    <property type="entry name" value="METHYLTRANSFERASE"/>
    <property type="match status" value="1"/>
</dbReference>
<feature type="repeat" description="TPR" evidence="1">
    <location>
        <begin position="29"/>
        <end position="62"/>
    </location>
</feature>
<dbReference type="InterPro" id="IPR013216">
    <property type="entry name" value="Methyltransf_11"/>
</dbReference>
<dbReference type="InterPro" id="IPR011990">
    <property type="entry name" value="TPR-like_helical_dom_sf"/>
</dbReference>
<dbReference type="SUPFAM" id="SSF53756">
    <property type="entry name" value="UDP-Glycosyltransferase/glycogen phosphorylase"/>
    <property type="match status" value="1"/>
</dbReference>
<evidence type="ECO:0000259" key="3">
    <source>
        <dbReference type="Pfam" id="PF08241"/>
    </source>
</evidence>
<keyword evidence="4" id="KW-0808">Transferase</keyword>
<dbReference type="Gene3D" id="3.40.50.2000">
    <property type="entry name" value="Glycogen Phosphorylase B"/>
    <property type="match status" value="1"/>
</dbReference>
<dbReference type="InterPro" id="IPR001296">
    <property type="entry name" value="Glyco_trans_1"/>
</dbReference>
<dbReference type="GO" id="GO:0008757">
    <property type="term" value="F:S-adenosylmethionine-dependent methyltransferase activity"/>
    <property type="evidence" value="ECO:0007669"/>
    <property type="project" value="InterPro"/>
</dbReference>
<evidence type="ECO:0000259" key="2">
    <source>
        <dbReference type="Pfam" id="PF00534"/>
    </source>
</evidence>
<evidence type="ECO:0000313" key="5">
    <source>
        <dbReference type="Proteomes" id="UP000032809"/>
    </source>
</evidence>
<dbReference type="Pfam" id="PF00534">
    <property type="entry name" value="Glycos_transf_1"/>
    <property type="match status" value="1"/>
</dbReference>
<proteinExistence type="predicted"/>
<evidence type="ECO:0000313" key="4">
    <source>
        <dbReference type="EMBL" id="CEP78311.1"/>
    </source>
</evidence>
<dbReference type="SUPFAM" id="SSF48452">
    <property type="entry name" value="TPR-like"/>
    <property type="match status" value="1"/>
</dbReference>
<dbReference type="AlphaFoldDB" id="A0A0C7NKA6"/>
<dbReference type="STRING" id="1006576.DTL3_1007"/>
<protein>
    <submittedName>
        <fullName evidence="4">Glycosyl transferase group 1</fullName>
    </submittedName>
</protein>
<dbReference type="HOGENOM" id="CLU_012959_0_0_0"/>
<dbReference type="Proteomes" id="UP000032809">
    <property type="component" value="Chromosome I"/>
</dbReference>
<dbReference type="InterPro" id="IPR029063">
    <property type="entry name" value="SAM-dependent_MTases_sf"/>
</dbReference>
<name>A0A0C7NKA6_DEFTU</name>
<dbReference type="Pfam" id="PF08241">
    <property type="entry name" value="Methyltransf_11"/>
    <property type="match status" value="1"/>
</dbReference>
<dbReference type="PROSITE" id="PS50005">
    <property type="entry name" value="TPR"/>
    <property type="match status" value="1"/>
</dbReference>
<keyword evidence="5" id="KW-1185">Reference proteome</keyword>
<dbReference type="KEGG" id="dtn:DTL3_1007"/>
<dbReference type="PANTHER" id="PTHR43591:SF110">
    <property type="entry name" value="RHODANESE DOMAIN-CONTAINING PROTEIN"/>
    <property type="match status" value="1"/>
</dbReference>
<feature type="domain" description="Glycosyl transferase family 1" evidence="2">
    <location>
        <begin position="279"/>
        <end position="431"/>
    </location>
</feature>
<evidence type="ECO:0000256" key="1">
    <source>
        <dbReference type="PROSITE-ProRule" id="PRU00339"/>
    </source>
</evidence>
<dbReference type="RefSeq" id="WP_084217174.1">
    <property type="nucleotide sequence ID" value="NZ_LN824141.1"/>
</dbReference>
<keyword evidence="1" id="KW-0802">TPR repeat</keyword>
<dbReference type="Pfam" id="PF13181">
    <property type="entry name" value="TPR_8"/>
    <property type="match status" value="1"/>
</dbReference>
<dbReference type="SMART" id="SM00028">
    <property type="entry name" value="TPR"/>
    <property type="match status" value="2"/>
</dbReference>
<dbReference type="InterPro" id="IPR019734">
    <property type="entry name" value="TPR_rpt"/>
</dbReference>
<accession>A0A0C7NKA6</accession>
<dbReference type="EMBL" id="LN824141">
    <property type="protein sequence ID" value="CEP78311.1"/>
    <property type="molecule type" value="Genomic_DNA"/>
</dbReference>
<dbReference type="GO" id="GO:0016757">
    <property type="term" value="F:glycosyltransferase activity"/>
    <property type="evidence" value="ECO:0007669"/>
    <property type="project" value="InterPro"/>
</dbReference>
<sequence length="790" mass="93289">MYDKIFKLIQNGELNKAQEQLENTPENDPKRYNISGLIYYQKKEFDKAKEEFEKGLKINPVDSDLLFNYGYLLKNINQEKEAWRYLMRIHNKDWATYDLLGDIEYKNRSKLASLRFYKKAAELPNSPNEMKKKFIDMRNIVKQDTKIAFLCLPGLDNFLKDIVETFSLGYDVKLVVTTNGNQISEAIKWADIVWLEWANEMTVFATNQVPEIQNKKVVCRLHGYEIFGGYPQKINWTNIDQLIFVNGHKKELFGKVYPNAKIEKVVINNGIDLNKFTFNVHNKNHNLLIMGNINYRKGFETLLLCFEQLLKEDNRYKLCIKGKFQDLRYEDYILNAIKEMNIERNITFIDKYIEDIDLWGEQFGYILSTSIEESFHYTVGEFMAKGIKPVINSWPSAREVWPNECIFTTIDQFKEKILEDKYDSNFYRRFIEDNYSLEEQIGSINNIFKITESHERKIVKNEHESDNNLSLNYIISKFIEYTPYTDNYINSFDFENSKITIGKVEKITKDFSLIEFIVKNNDCKQLALQNIWFDKSSGKLILPDYILKSKNKTKIEAFIYDVLSYNLKFNNNIASFILDEAILNDIKENQLAYTWERGIPATPFMPALGYLKTMFRYNFAANFIEKDDVILDAACGFGYGSAYFSKLCKKVYALDIAKENIEFGRNTYSFDNIEWMEGDVTNLPFKNEKFDVYVSFETFEHLPLNILDKYLREAIRVVKKDGFFILSTPNKETRKNIHNPFHIKEYNFEELSSILRKYFKDIDYYSHIGYNIEKGFDDRANNFIVICRKQ</sequence>
<feature type="domain" description="Methyltransferase type 11" evidence="3">
    <location>
        <begin position="631"/>
        <end position="726"/>
    </location>
</feature>
<dbReference type="OrthoDB" id="6713581at2"/>